<comment type="caution">
    <text evidence="1">The sequence shown here is derived from an EMBL/GenBank/DDBJ whole genome shotgun (WGS) entry which is preliminary data.</text>
</comment>
<dbReference type="Proteomes" id="UP000758155">
    <property type="component" value="Unassembled WGS sequence"/>
</dbReference>
<accession>A0A9P4WFL7</accession>
<evidence type="ECO:0000313" key="1">
    <source>
        <dbReference type="EMBL" id="KAF3030296.1"/>
    </source>
</evidence>
<reference evidence="1" key="1">
    <citation type="submission" date="2019-04" db="EMBL/GenBank/DDBJ databases">
        <title>Sequencing of skin fungus with MAO and IRED activity.</title>
        <authorList>
            <person name="Marsaioli A.J."/>
            <person name="Bonatto J.M.C."/>
            <person name="Reis Junior O."/>
        </authorList>
    </citation>
    <scope>NUCLEOTIDE SEQUENCE</scope>
    <source>
        <strain evidence="1">28M1</strain>
    </source>
</reference>
<gene>
    <name evidence="1" type="ORF">E8E12_000148</name>
</gene>
<dbReference type="AlphaFoldDB" id="A0A9P4WFL7"/>
<protein>
    <submittedName>
        <fullName evidence="1">Uncharacterized protein</fullName>
    </submittedName>
</protein>
<evidence type="ECO:0000313" key="2">
    <source>
        <dbReference type="Proteomes" id="UP000758155"/>
    </source>
</evidence>
<dbReference type="OrthoDB" id="303107at2759"/>
<sequence length="266" mass="30083">MPQHRSEMRNKLLTFEYGFDKLIITDVIEISCFSSLMGQSEDLDSLLIDLFGRELTTKTQELSEAFPYFHSYHIVRALVGTALRSWVFESEFETHHFAQTEYLLRLHDALEVICGSSMLYHLNRGCHESIIRDPVFSKEGVKGTVEQLVNRFSKTFQPVFMSKTGREKLDSSLRSVIHAAVMLRAEMLVDEKSYELLWPQAGSQFSRDEMEISRDFCSTTPGIVTLPLCPGFKAITKKEATIDYAGLTMAATSIPEATCVAKALVC</sequence>
<name>A0A9P4WFL7_9PLEO</name>
<keyword evidence="2" id="KW-1185">Reference proteome</keyword>
<proteinExistence type="predicted"/>
<organism evidence="1 2">
    <name type="scientific">Didymella heteroderae</name>
    <dbReference type="NCBI Taxonomy" id="1769908"/>
    <lineage>
        <taxon>Eukaryota</taxon>
        <taxon>Fungi</taxon>
        <taxon>Dikarya</taxon>
        <taxon>Ascomycota</taxon>
        <taxon>Pezizomycotina</taxon>
        <taxon>Dothideomycetes</taxon>
        <taxon>Pleosporomycetidae</taxon>
        <taxon>Pleosporales</taxon>
        <taxon>Pleosporineae</taxon>
        <taxon>Didymellaceae</taxon>
        <taxon>Didymella</taxon>
    </lineage>
</organism>
<dbReference type="EMBL" id="SWKV01000227">
    <property type="protein sequence ID" value="KAF3030296.1"/>
    <property type="molecule type" value="Genomic_DNA"/>
</dbReference>